<organism evidence="14">
    <name type="scientific">Rodentolepis nana</name>
    <name type="common">Dwarf tapeworm</name>
    <name type="synonym">Hymenolepis nana</name>
    <dbReference type="NCBI Taxonomy" id="102285"/>
    <lineage>
        <taxon>Eukaryota</taxon>
        <taxon>Metazoa</taxon>
        <taxon>Spiralia</taxon>
        <taxon>Lophotrochozoa</taxon>
        <taxon>Platyhelminthes</taxon>
        <taxon>Cestoda</taxon>
        <taxon>Eucestoda</taxon>
        <taxon>Cyclophyllidea</taxon>
        <taxon>Hymenolepididae</taxon>
        <taxon>Rodentolepis</taxon>
    </lineage>
</organism>
<dbReference type="InterPro" id="IPR032319">
    <property type="entry name" value="CLP1_P"/>
</dbReference>
<protein>
    <submittedName>
        <fullName evidence="14">CLP1_P domain-containing protein</fullName>
    </submittedName>
</protein>
<evidence type="ECO:0000313" key="14">
    <source>
        <dbReference type="WBParaSite" id="HNAJ_0000017601-mRNA-1"/>
    </source>
</evidence>
<dbReference type="WBParaSite" id="HNAJ_0000017601-mRNA-1">
    <property type="protein sequence ID" value="HNAJ_0000017601-mRNA-1"/>
    <property type="gene ID" value="HNAJ_0000017601"/>
</dbReference>
<gene>
    <name evidence="12" type="ORF">HNAJ_LOCUS177</name>
</gene>
<sequence length="626" mass="68660">MPLDYNDPSGVFQFVNTSVFIRVNDRPIIWICLLSPDSSWLIFGRSKLTVLRATNLRLCGADLCRYERVSFSVYSPSTHTPSDLKIPSCSPLSDLNISNIFSQISELFSISSDHLQRLSECPPFKSIDFSRFAVALVLRSLESPVIDSIQQMPQFQSLFSLNSQYSNKVSITGETYSFQSDSDGRAYAESSELLDLFQSLSDFQETRGSKIIVCGPTNTGKSSLLRRLVNHFLHTHEAVAFLDCDPGQTEFTPPGVLGFTIVKNFILGPPFTHPLNGLYKPKRQCFFGGTSPSVNPSFYVNCLRYVFEAFQEVQGQIPLVINTMGWTKGLGLTLLLEQVVMTKPNVVVQLYVPSQRGNTRFNLPNFTPEYLCKSSCWSRSDLSDETFDHRIVGIPSMSRSGPGGFTSAQVHRDLTLLAHLLTGIVDAPTSLPGSGPRGRGNTSLGHPTAHLLDCLPYRVPLVNTADPSIPGSIAIHLLHQSLDALTTLPIYTLPVALRCLNGTLVALCSVDERIVFRPSGFGGLSVLSCDPCCEFIGLAVVRAIDPSAGVVYLVTGLSQEELGNVNALPLSEASLSHPESEKEENIANPYVGPQLTLARGRTGLPARRHAPRTMHHSEGFSFRDSN</sequence>
<reference evidence="12 13" key="2">
    <citation type="submission" date="2018-11" db="EMBL/GenBank/DDBJ databases">
        <authorList>
            <consortium name="Pathogen Informatics"/>
        </authorList>
    </citation>
    <scope>NUCLEOTIDE SEQUENCE [LARGE SCALE GENOMIC DNA]</scope>
</reference>
<reference evidence="14" key="1">
    <citation type="submission" date="2017-02" db="UniProtKB">
        <authorList>
            <consortium name="WormBaseParasite"/>
        </authorList>
    </citation>
    <scope>IDENTIFICATION</scope>
</reference>
<dbReference type="Gene3D" id="3.40.50.300">
    <property type="entry name" value="P-loop containing nucleotide triphosphate hydrolases"/>
    <property type="match status" value="1"/>
</dbReference>
<dbReference type="InterPro" id="IPR057570">
    <property type="entry name" value="NOL9_C"/>
</dbReference>
<evidence type="ECO:0000313" key="13">
    <source>
        <dbReference type="Proteomes" id="UP000278807"/>
    </source>
</evidence>
<evidence type="ECO:0000256" key="1">
    <source>
        <dbReference type="ARBA" id="ARBA00004604"/>
    </source>
</evidence>
<dbReference type="PANTHER" id="PTHR12755:SF3">
    <property type="entry name" value="POLYNUCLEOTIDE 5'-HYDROXYL-KINASE NOL9"/>
    <property type="match status" value="1"/>
</dbReference>
<evidence type="ECO:0000313" key="12">
    <source>
        <dbReference type="EMBL" id="VDN96036.1"/>
    </source>
</evidence>
<proteinExistence type="inferred from homology"/>
<evidence type="ECO:0000256" key="8">
    <source>
        <dbReference type="ARBA" id="ARBA00023242"/>
    </source>
</evidence>
<feature type="domain" description="Clp1 P-loop" evidence="10">
    <location>
        <begin position="215"/>
        <end position="351"/>
    </location>
</feature>
<evidence type="ECO:0000256" key="2">
    <source>
        <dbReference type="ARBA" id="ARBA00011003"/>
    </source>
</evidence>
<dbReference type="STRING" id="102285.A0A0R3T063"/>
<keyword evidence="3" id="KW-0698">rRNA processing</keyword>
<comment type="similarity">
    <text evidence="2">Belongs to the Clp1 family. NOL9/GRC3 subfamily.</text>
</comment>
<evidence type="ECO:0000256" key="9">
    <source>
        <dbReference type="SAM" id="MobiDB-lite"/>
    </source>
</evidence>
<evidence type="ECO:0000256" key="7">
    <source>
        <dbReference type="ARBA" id="ARBA00022840"/>
    </source>
</evidence>
<dbReference type="Proteomes" id="UP000278807">
    <property type="component" value="Unassembled WGS sequence"/>
</dbReference>
<keyword evidence="7" id="KW-0067">ATP-binding</keyword>
<feature type="region of interest" description="Disordered" evidence="9">
    <location>
        <begin position="601"/>
        <end position="626"/>
    </location>
</feature>
<evidence type="ECO:0000256" key="6">
    <source>
        <dbReference type="ARBA" id="ARBA00022777"/>
    </source>
</evidence>
<dbReference type="GO" id="GO:0000448">
    <property type="term" value="P:cleavage in ITS2 between 5.8S rRNA and LSU-rRNA of tricistronic rRNA transcript (SSU-rRNA, 5.8S rRNA, LSU-rRNA)"/>
    <property type="evidence" value="ECO:0007669"/>
    <property type="project" value="TreeGrafter"/>
</dbReference>
<dbReference type="SUPFAM" id="SSF52540">
    <property type="entry name" value="P-loop containing nucleoside triphosphate hydrolases"/>
    <property type="match status" value="1"/>
</dbReference>
<dbReference type="Pfam" id="PF25467">
    <property type="entry name" value="NOL9_C"/>
    <property type="match status" value="1"/>
</dbReference>
<dbReference type="GO" id="GO:0005730">
    <property type="term" value="C:nucleolus"/>
    <property type="evidence" value="ECO:0007669"/>
    <property type="project" value="UniProtKB-SubCell"/>
</dbReference>
<dbReference type="AlphaFoldDB" id="A0A0R3T063"/>
<name>A0A0R3T063_RODNA</name>
<dbReference type="InterPro" id="IPR027417">
    <property type="entry name" value="P-loop_NTPase"/>
</dbReference>
<dbReference type="GO" id="GO:0051731">
    <property type="term" value="F:polynucleotide 5'-hydroxyl-kinase activity"/>
    <property type="evidence" value="ECO:0007669"/>
    <property type="project" value="InterPro"/>
</dbReference>
<evidence type="ECO:0000256" key="3">
    <source>
        <dbReference type="ARBA" id="ARBA00022552"/>
    </source>
</evidence>
<feature type="domain" description="NOL9 C-terminal" evidence="11">
    <location>
        <begin position="497"/>
        <end position="573"/>
    </location>
</feature>
<dbReference type="PANTHER" id="PTHR12755">
    <property type="entry name" value="CLEAVAGE/POLYADENYLATION FACTOR IA SUBUNIT CLP1P"/>
    <property type="match status" value="1"/>
</dbReference>
<keyword evidence="6" id="KW-0418">Kinase</keyword>
<keyword evidence="4" id="KW-0808">Transferase</keyword>
<evidence type="ECO:0000259" key="10">
    <source>
        <dbReference type="Pfam" id="PF16575"/>
    </source>
</evidence>
<keyword evidence="8" id="KW-0539">Nucleus</keyword>
<evidence type="ECO:0000256" key="5">
    <source>
        <dbReference type="ARBA" id="ARBA00022741"/>
    </source>
</evidence>
<evidence type="ECO:0000256" key="4">
    <source>
        <dbReference type="ARBA" id="ARBA00022679"/>
    </source>
</evidence>
<dbReference type="EMBL" id="UZAE01000036">
    <property type="protein sequence ID" value="VDN96036.1"/>
    <property type="molecule type" value="Genomic_DNA"/>
</dbReference>
<dbReference type="InterPro" id="IPR045116">
    <property type="entry name" value="Clp1/Grc3"/>
</dbReference>
<dbReference type="OrthoDB" id="2405412at2759"/>
<keyword evidence="13" id="KW-1185">Reference proteome</keyword>
<comment type="subcellular location">
    <subcellularLocation>
        <location evidence="1">Nucleus</location>
        <location evidence="1">Nucleolus</location>
    </subcellularLocation>
</comment>
<keyword evidence="5" id="KW-0547">Nucleotide-binding</keyword>
<accession>A0A0R3T063</accession>
<dbReference type="Pfam" id="PF16575">
    <property type="entry name" value="CLP1_P"/>
    <property type="match status" value="1"/>
</dbReference>
<dbReference type="GO" id="GO:0005524">
    <property type="term" value="F:ATP binding"/>
    <property type="evidence" value="ECO:0007669"/>
    <property type="project" value="UniProtKB-KW"/>
</dbReference>
<evidence type="ECO:0000259" key="11">
    <source>
        <dbReference type="Pfam" id="PF25467"/>
    </source>
</evidence>